<keyword evidence="1" id="KW-0732">Signal</keyword>
<dbReference type="Proteomes" id="UP000256923">
    <property type="component" value="Chromosome 1"/>
</dbReference>
<keyword evidence="5" id="KW-1185">Reference proteome</keyword>
<feature type="signal peptide" evidence="1">
    <location>
        <begin position="1"/>
        <end position="21"/>
    </location>
</feature>
<sequence>MKHSLLATALIGSLTATSALAANVIEVSAFFHESANLNQSQEVVGFYRSLEISNKLFSDKGVDIVLKPTHIGLLTNTETTASQDVFNGQIQMRTVSDNLEVATNIGDVALGIFEPLANTIGQGGGYDDSDYVNNPNSTRKVAISKGYLAGLSGAESAALVFPHEMLHSFGATHTESEAAGFNSLGGSRVDGYSATCSNGLPSLMRSSPLDSKVSDMSISGALDCIDVKANMVGFANQYAPSIAAIAASRNNQTLNVGATENINTQQFDITVTRNQTGSAETIMLYVAGGLMDTGSGLEPIAVNFGIGESSRSVAIPFTNIHPLFVKANNTIQSTYAVAIGANEVSNAALNLLSVNTQWVAPTIDTVTPPASDSGSGGSISWVLSLIVLGVGIIRRKMFKL</sequence>
<reference evidence="2 4" key="1">
    <citation type="submission" date="2018-12" db="EMBL/GenBank/DDBJ databases">
        <title>Characterization and Draft Genome of Vibrio anguillarum J360 Marine Pathogen Isolated from an Outbreak in Lumpfish (Cyclopterus lumpus).</title>
        <authorList>
            <person name="Vasquez J.I."/>
            <person name="Cao T."/>
            <person name="Chakraborty S."/>
            <person name="Gnanagobal H."/>
            <person name="Wescot J."/>
            <person name="Boyce D."/>
            <person name="Santander J."/>
        </authorList>
    </citation>
    <scope>NUCLEOTIDE SEQUENCE [LARGE SCALE GENOMIC DNA]</scope>
    <source>
        <strain evidence="2 4">J360</strain>
    </source>
</reference>
<organism evidence="2 4">
    <name type="scientific">Vibrio anguillarum</name>
    <name type="common">Listonella anguillarum</name>
    <dbReference type="NCBI Taxonomy" id="55601"/>
    <lineage>
        <taxon>Bacteria</taxon>
        <taxon>Pseudomonadati</taxon>
        <taxon>Pseudomonadota</taxon>
        <taxon>Gammaproteobacteria</taxon>
        <taxon>Vibrionales</taxon>
        <taxon>Vibrionaceae</taxon>
        <taxon>Vibrio</taxon>
    </lineage>
</organism>
<name>A0A7U6FS56_VIBAN</name>
<dbReference type="Proteomes" id="UP000726136">
    <property type="component" value="Unassembled WGS sequence"/>
</dbReference>
<dbReference type="AlphaFoldDB" id="A0A7U6FS56"/>
<dbReference type="NCBIfam" id="TIGR03501">
    <property type="entry name" value="GlyGly_CTERM"/>
    <property type="match status" value="1"/>
</dbReference>
<dbReference type="InterPro" id="IPR020008">
    <property type="entry name" value="GlyGly_CTERM"/>
</dbReference>
<dbReference type="EMBL" id="CP034672">
    <property type="protein sequence ID" value="AZS26320.1"/>
    <property type="molecule type" value="Genomic_DNA"/>
</dbReference>
<accession>A0A7U6FS56</accession>
<gene>
    <name evidence="2" type="ORF">DYL72_15540</name>
    <name evidence="3" type="ORF">EAY46_15455</name>
</gene>
<evidence type="ECO:0000313" key="4">
    <source>
        <dbReference type="Proteomes" id="UP000256923"/>
    </source>
</evidence>
<feature type="chain" id="PRO_5031128971" evidence="1">
    <location>
        <begin position="22"/>
        <end position="400"/>
    </location>
</feature>
<dbReference type="EMBL" id="RDPI01000019">
    <property type="protein sequence ID" value="MBF4374465.1"/>
    <property type="molecule type" value="Genomic_DNA"/>
</dbReference>
<dbReference type="RefSeq" id="WP_116285155.1">
    <property type="nucleotide sequence ID" value="NZ_CP034672.1"/>
</dbReference>
<evidence type="ECO:0000313" key="2">
    <source>
        <dbReference type="EMBL" id="AZS26320.1"/>
    </source>
</evidence>
<evidence type="ECO:0000313" key="3">
    <source>
        <dbReference type="EMBL" id="MBF4374465.1"/>
    </source>
</evidence>
<protein>
    <submittedName>
        <fullName evidence="2">GlyGly-CTERM sorting domain-containing protein</fullName>
    </submittedName>
</protein>
<proteinExistence type="predicted"/>
<reference evidence="3 5" key="2">
    <citation type="journal article" date="2021" name="PeerJ">
        <title>Analysis of 44 Vibrio anguillarum genomes reveals high genetic diversity.</title>
        <authorList>
            <person name="Hansen M.J."/>
            <person name="Dalsgaard I."/>
        </authorList>
    </citation>
    <scope>NUCLEOTIDE SEQUENCE [LARGE SCALE GENOMIC DNA]</scope>
    <source>
        <strain evidence="3 5">040915-1/1B</strain>
    </source>
</reference>
<evidence type="ECO:0000256" key="1">
    <source>
        <dbReference type="SAM" id="SignalP"/>
    </source>
</evidence>
<evidence type="ECO:0000313" key="5">
    <source>
        <dbReference type="Proteomes" id="UP000726136"/>
    </source>
</evidence>